<dbReference type="Proteomes" id="UP000248806">
    <property type="component" value="Unassembled WGS sequence"/>
</dbReference>
<comment type="caution">
    <text evidence="9">The sequence shown here is derived from an EMBL/GenBank/DDBJ whole genome shotgun (WGS) entry which is preliminary data.</text>
</comment>
<evidence type="ECO:0000256" key="7">
    <source>
        <dbReference type="SAM" id="Phobius"/>
    </source>
</evidence>
<feature type="transmembrane region" description="Helical" evidence="7">
    <location>
        <begin position="118"/>
        <end position="140"/>
    </location>
</feature>
<keyword evidence="3" id="KW-1003">Cell membrane</keyword>
<dbReference type="PANTHER" id="PTHR43266:SF2">
    <property type="entry name" value="MAJOR FACILITATOR SUPERFAMILY (MFS) PROFILE DOMAIN-CONTAINING PROTEIN"/>
    <property type="match status" value="1"/>
</dbReference>
<dbReference type="CDD" id="cd06173">
    <property type="entry name" value="MFS_MefA_like"/>
    <property type="match status" value="1"/>
</dbReference>
<dbReference type="PROSITE" id="PS50850">
    <property type="entry name" value="MFS"/>
    <property type="match status" value="1"/>
</dbReference>
<feature type="transmembrane region" description="Helical" evidence="7">
    <location>
        <begin position="241"/>
        <end position="264"/>
    </location>
</feature>
<dbReference type="Pfam" id="PF07690">
    <property type="entry name" value="MFS_1"/>
    <property type="match status" value="1"/>
</dbReference>
<dbReference type="InterPro" id="IPR011701">
    <property type="entry name" value="MFS"/>
</dbReference>
<name>A0A326U5Z3_THEHA</name>
<protein>
    <submittedName>
        <fullName evidence="9">Na+/melibiose symporter-like transporter</fullName>
    </submittedName>
</protein>
<keyword evidence="5 7" id="KW-1133">Transmembrane helix</keyword>
<gene>
    <name evidence="9" type="ORF">EI42_03538</name>
</gene>
<evidence type="ECO:0000256" key="5">
    <source>
        <dbReference type="ARBA" id="ARBA00022989"/>
    </source>
</evidence>
<feature type="domain" description="Major facilitator superfamily (MFS) profile" evidence="8">
    <location>
        <begin position="19"/>
        <end position="431"/>
    </location>
</feature>
<feature type="transmembrane region" description="Helical" evidence="7">
    <location>
        <begin position="326"/>
        <end position="352"/>
    </location>
</feature>
<dbReference type="InterPro" id="IPR020846">
    <property type="entry name" value="MFS_dom"/>
</dbReference>
<keyword evidence="2" id="KW-0813">Transport</keyword>
<accession>A0A326U5Z3</accession>
<dbReference type="PANTHER" id="PTHR43266">
    <property type="entry name" value="MACROLIDE-EFFLUX PROTEIN"/>
    <property type="match status" value="1"/>
</dbReference>
<dbReference type="GO" id="GO:0005886">
    <property type="term" value="C:plasma membrane"/>
    <property type="evidence" value="ECO:0007669"/>
    <property type="project" value="UniProtKB-SubCell"/>
</dbReference>
<reference evidence="9 10" key="1">
    <citation type="submission" date="2018-06" db="EMBL/GenBank/DDBJ databases">
        <title>Genomic Encyclopedia of Archaeal and Bacterial Type Strains, Phase II (KMG-II): from individual species to whole genera.</title>
        <authorList>
            <person name="Goeker M."/>
        </authorList>
    </citation>
    <scope>NUCLEOTIDE SEQUENCE [LARGE SCALE GENOMIC DNA]</scope>
    <source>
        <strain evidence="9 10">ATCC BAA-1881</strain>
    </source>
</reference>
<evidence type="ECO:0000256" key="4">
    <source>
        <dbReference type="ARBA" id="ARBA00022692"/>
    </source>
</evidence>
<evidence type="ECO:0000256" key="2">
    <source>
        <dbReference type="ARBA" id="ARBA00022448"/>
    </source>
</evidence>
<feature type="transmembrane region" description="Helical" evidence="7">
    <location>
        <begin position="373"/>
        <end position="391"/>
    </location>
</feature>
<feature type="transmembrane region" description="Helical" evidence="7">
    <location>
        <begin position="403"/>
        <end position="425"/>
    </location>
</feature>
<keyword evidence="4 7" id="KW-0812">Transmembrane</keyword>
<evidence type="ECO:0000256" key="6">
    <source>
        <dbReference type="ARBA" id="ARBA00023136"/>
    </source>
</evidence>
<feature type="transmembrane region" description="Helical" evidence="7">
    <location>
        <begin position="188"/>
        <end position="208"/>
    </location>
</feature>
<evidence type="ECO:0000259" key="8">
    <source>
        <dbReference type="PROSITE" id="PS50850"/>
    </source>
</evidence>
<evidence type="ECO:0000256" key="3">
    <source>
        <dbReference type="ARBA" id="ARBA00022475"/>
    </source>
</evidence>
<evidence type="ECO:0000256" key="1">
    <source>
        <dbReference type="ARBA" id="ARBA00004651"/>
    </source>
</evidence>
<dbReference type="InterPro" id="IPR036259">
    <property type="entry name" value="MFS_trans_sf"/>
</dbReference>
<proteinExistence type="predicted"/>
<feature type="transmembrane region" description="Helical" evidence="7">
    <location>
        <begin position="270"/>
        <end position="291"/>
    </location>
</feature>
<dbReference type="EMBL" id="QKUF01000012">
    <property type="protein sequence ID" value="PZW27452.1"/>
    <property type="molecule type" value="Genomic_DNA"/>
</dbReference>
<dbReference type="GO" id="GO:0022857">
    <property type="term" value="F:transmembrane transporter activity"/>
    <property type="evidence" value="ECO:0007669"/>
    <property type="project" value="InterPro"/>
</dbReference>
<dbReference type="SUPFAM" id="SSF103473">
    <property type="entry name" value="MFS general substrate transporter"/>
    <property type="match status" value="1"/>
</dbReference>
<evidence type="ECO:0000313" key="9">
    <source>
        <dbReference type="EMBL" id="PZW27452.1"/>
    </source>
</evidence>
<sequence>MSAETAPRGWFTRLLINRNYALYWTGISISNFGDFVFSSTLLLWISYQIGHNQAWGPLAAGVLELCIALPTFLFGPIAGVFVDRWNKRRTMLLMDVLRAALILLLLPVSGVIPGRLDPLWQLICIYGDIFLCTLCTLLFSPARATLNRDIVPDERREQASSMIYSSNSTFMILAPLLAGILFFSAGAVWALIINAGSFLISFCCILAVQAPAEAKRSEQASLFQEFTSGVRYVTGNSTLRCVLVSLFLLMLGGGITNTLGPFFFEHSLHAAPALFPQFEAVGSAGLLLGALSATWGLRRLGALRTFQGGLVLMGIFELLFSRSTSLFPAFLLTFLTGICNSFLNTSVSPLAMRLVPREYLGRVFALIEPGMRLAQLISAPLAGFLISHYLYHLDASFLGLHFGPYDTLLGVSALLVLVSGLYACFSMRTKKNSVETRH</sequence>
<dbReference type="Gene3D" id="1.20.1250.20">
    <property type="entry name" value="MFS general substrate transporter like domains"/>
    <property type="match status" value="2"/>
</dbReference>
<keyword evidence="6 7" id="KW-0472">Membrane</keyword>
<feature type="transmembrane region" description="Helical" evidence="7">
    <location>
        <begin position="58"/>
        <end position="80"/>
    </location>
</feature>
<dbReference type="AlphaFoldDB" id="A0A326U5Z3"/>
<feature type="transmembrane region" description="Helical" evidence="7">
    <location>
        <begin position="303"/>
        <end position="320"/>
    </location>
</feature>
<feature type="transmembrane region" description="Helical" evidence="7">
    <location>
        <begin position="161"/>
        <end position="182"/>
    </location>
</feature>
<dbReference type="RefSeq" id="WP_170142712.1">
    <property type="nucleotide sequence ID" value="NZ_BIFX01000001.1"/>
</dbReference>
<keyword evidence="10" id="KW-1185">Reference proteome</keyword>
<feature type="transmembrane region" description="Helical" evidence="7">
    <location>
        <begin position="92"/>
        <end position="112"/>
    </location>
</feature>
<organism evidence="9 10">
    <name type="scientific">Thermosporothrix hazakensis</name>
    <dbReference type="NCBI Taxonomy" id="644383"/>
    <lineage>
        <taxon>Bacteria</taxon>
        <taxon>Bacillati</taxon>
        <taxon>Chloroflexota</taxon>
        <taxon>Ktedonobacteria</taxon>
        <taxon>Ktedonobacterales</taxon>
        <taxon>Thermosporotrichaceae</taxon>
        <taxon>Thermosporothrix</taxon>
    </lineage>
</organism>
<evidence type="ECO:0000313" key="10">
    <source>
        <dbReference type="Proteomes" id="UP000248806"/>
    </source>
</evidence>
<comment type="subcellular location">
    <subcellularLocation>
        <location evidence="1">Cell membrane</location>
        <topology evidence="1">Multi-pass membrane protein</topology>
    </subcellularLocation>
</comment>
<feature type="transmembrane region" description="Helical" evidence="7">
    <location>
        <begin position="21"/>
        <end position="46"/>
    </location>
</feature>